<evidence type="ECO:0000256" key="2">
    <source>
        <dbReference type="ARBA" id="ARBA00023125"/>
    </source>
</evidence>
<keyword evidence="2" id="KW-0238">DNA-binding</keyword>
<dbReference type="SMART" id="SM00895">
    <property type="entry name" value="FCD"/>
    <property type="match status" value="1"/>
</dbReference>
<dbReference type="PANTHER" id="PTHR43537">
    <property type="entry name" value="TRANSCRIPTIONAL REGULATOR, GNTR FAMILY"/>
    <property type="match status" value="1"/>
</dbReference>
<feature type="coiled-coil region" evidence="4">
    <location>
        <begin position="113"/>
        <end position="140"/>
    </location>
</feature>
<keyword evidence="4" id="KW-0175">Coiled coil</keyword>
<name>A0A517W3Y5_9PLAN</name>
<protein>
    <submittedName>
        <fullName evidence="6">Putative HTH-type transcriptional regulator YdfH</fullName>
    </submittedName>
</protein>
<dbReference type="Pfam" id="PF00392">
    <property type="entry name" value="GntR"/>
    <property type="match status" value="1"/>
</dbReference>
<dbReference type="PANTHER" id="PTHR43537:SF24">
    <property type="entry name" value="GLUCONATE OPERON TRANSCRIPTIONAL REPRESSOR"/>
    <property type="match status" value="1"/>
</dbReference>
<feature type="domain" description="HTH gntR-type" evidence="5">
    <location>
        <begin position="21"/>
        <end position="88"/>
    </location>
</feature>
<dbReference type="SMART" id="SM00345">
    <property type="entry name" value="HTH_GNTR"/>
    <property type="match status" value="1"/>
</dbReference>
<dbReference type="Proteomes" id="UP000318704">
    <property type="component" value="Chromosome"/>
</dbReference>
<evidence type="ECO:0000256" key="1">
    <source>
        <dbReference type="ARBA" id="ARBA00023015"/>
    </source>
</evidence>
<dbReference type="InterPro" id="IPR036390">
    <property type="entry name" value="WH_DNA-bd_sf"/>
</dbReference>
<evidence type="ECO:0000256" key="4">
    <source>
        <dbReference type="SAM" id="Coils"/>
    </source>
</evidence>
<reference evidence="6 7" key="1">
    <citation type="submission" date="2019-03" db="EMBL/GenBank/DDBJ databases">
        <title>Deep-cultivation of Planctomycetes and their phenomic and genomic characterization uncovers novel biology.</title>
        <authorList>
            <person name="Wiegand S."/>
            <person name="Jogler M."/>
            <person name="Boedeker C."/>
            <person name="Pinto D."/>
            <person name="Vollmers J."/>
            <person name="Rivas-Marin E."/>
            <person name="Kohn T."/>
            <person name="Peeters S.H."/>
            <person name="Heuer A."/>
            <person name="Rast P."/>
            <person name="Oberbeckmann S."/>
            <person name="Bunk B."/>
            <person name="Jeske O."/>
            <person name="Meyerdierks A."/>
            <person name="Storesund J.E."/>
            <person name="Kallscheuer N."/>
            <person name="Luecker S."/>
            <person name="Lage O.M."/>
            <person name="Pohl T."/>
            <person name="Merkel B.J."/>
            <person name="Hornburger P."/>
            <person name="Mueller R.-W."/>
            <person name="Bruemmer F."/>
            <person name="Labrenz M."/>
            <person name="Spormann A.M."/>
            <person name="Op den Camp H."/>
            <person name="Overmann J."/>
            <person name="Amann R."/>
            <person name="Jetten M.S.M."/>
            <person name="Mascher T."/>
            <person name="Medema M.H."/>
            <person name="Devos D.P."/>
            <person name="Kaster A.-K."/>
            <person name="Ovreas L."/>
            <person name="Rohde M."/>
            <person name="Galperin M.Y."/>
            <person name="Jogler C."/>
        </authorList>
    </citation>
    <scope>NUCLEOTIDE SEQUENCE [LARGE SCALE GENOMIC DNA]</scope>
    <source>
        <strain evidence="6 7">V144</strain>
    </source>
</reference>
<dbReference type="AlphaFoldDB" id="A0A517W3Y5"/>
<dbReference type="InterPro" id="IPR008920">
    <property type="entry name" value="TF_FadR/GntR_C"/>
</dbReference>
<dbReference type="Pfam" id="PF07729">
    <property type="entry name" value="FCD"/>
    <property type="match status" value="1"/>
</dbReference>
<dbReference type="RefSeq" id="WP_144989899.1">
    <property type="nucleotide sequence ID" value="NZ_CP037920.1"/>
</dbReference>
<dbReference type="Gene3D" id="1.20.120.530">
    <property type="entry name" value="GntR ligand-binding domain-like"/>
    <property type="match status" value="1"/>
</dbReference>
<dbReference type="KEGG" id="gaw:V144x_54670"/>
<evidence type="ECO:0000259" key="5">
    <source>
        <dbReference type="PROSITE" id="PS50949"/>
    </source>
</evidence>
<dbReference type="InterPro" id="IPR000524">
    <property type="entry name" value="Tscrpt_reg_HTH_GntR"/>
</dbReference>
<dbReference type="PROSITE" id="PS50949">
    <property type="entry name" value="HTH_GNTR"/>
    <property type="match status" value="1"/>
</dbReference>
<accession>A0A517W3Y5</accession>
<dbReference type="SUPFAM" id="SSF46785">
    <property type="entry name" value="Winged helix' DNA-binding domain"/>
    <property type="match status" value="1"/>
</dbReference>
<dbReference type="Gene3D" id="1.10.10.10">
    <property type="entry name" value="Winged helix-like DNA-binding domain superfamily/Winged helix DNA-binding domain"/>
    <property type="match status" value="1"/>
</dbReference>
<proteinExistence type="predicted"/>
<organism evidence="6 7">
    <name type="scientific">Gimesia aquarii</name>
    <dbReference type="NCBI Taxonomy" id="2527964"/>
    <lineage>
        <taxon>Bacteria</taxon>
        <taxon>Pseudomonadati</taxon>
        <taxon>Planctomycetota</taxon>
        <taxon>Planctomycetia</taxon>
        <taxon>Planctomycetales</taxon>
        <taxon>Planctomycetaceae</taxon>
        <taxon>Gimesia</taxon>
    </lineage>
</organism>
<dbReference type="InterPro" id="IPR011711">
    <property type="entry name" value="GntR_C"/>
</dbReference>
<keyword evidence="3" id="KW-0804">Transcription</keyword>
<dbReference type="InterPro" id="IPR036388">
    <property type="entry name" value="WH-like_DNA-bd_sf"/>
</dbReference>
<dbReference type="GO" id="GO:0003677">
    <property type="term" value="F:DNA binding"/>
    <property type="evidence" value="ECO:0007669"/>
    <property type="project" value="UniProtKB-KW"/>
</dbReference>
<dbReference type="GO" id="GO:0003700">
    <property type="term" value="F:DNA-binding transcription factor activity"/>
    <property type="evidence" value="ECO:0007669"/>
    <property type="project" value="InterPro"/>
</dbReference>
<evidence type="ECO:0000313" key="6">
    <source>
        <dbReference type="EMBL" id="QDT99953.1"/>
    </source>
</evidence>
<evidence type="ECO:0000256" key="3">
    <source>
        <dbReference type="ARBA" id="ARBA00023163"/>
    </source>
</evidence>
<keyword evidence="1" id="KW-0805">Transcription regulation</keyword>
<dbReference type="SUPFAM" id="SSF48008">
    <property type="entry name" value="GntR ligand-binding domain-like"/>
    <property type="match status" value="1"/>
</dbReference>
<sequence>MLNQQSPPSNTEIPLRKIQKQLISDDVEKQLREAILSGTLSPGAALAEAQVATQLGVSRASVRKAKFQLAGEGLLEFDDRGTAIVRKLTLADAHEILEFRQALELAAIRLACLRLTEEAVAAIEENIRQTEQESDLLKLTHLDIAFHEEIIRAACNSRLMAAWHTLRPQLELWLAGMHRRHSAITAQTSEVTTNGHRLLLAALQSSDPDHAEQVMRQHTSGLQAYFSLDSETEDEFMQTDAEKEGLPC</sequence>
<gene>
    <name evidence="6" type="primary">ydfH_5</name>
    <name evidence="6" type="ORF">V144x_54670</name>
</gene>
<evidence type="ECO:0000313" key="7">
    <source>
        <dbReference type="Proteomes" id="UP000318704"/>
    </source>
</evidence>
<dbReference type="EMBL" id="CP037920">
    <property type="protein sequence ID" value="QDT99953.1"/>
    <property type="molecule type" value="Genomic_DNA"/>
</dbReference>